<protein>
    <submittedName>
        <fullName evidence="5">Acyl-CoA thioesterase II</fullName>
    </submittedName>
</protein>
<dbReference type="EMBL" id="AP023086">
    <property type="protein sequence ID" value="BCD98307.1"/>
    <property type="molecule type" value="Genomic_DNA"/>
</dbReference>
<dbReference type="Gene3D" id="2.40.160.210">
    <property type="entry name" value="Acyl-CoA thioesterase, double hotdog domain"/>
    <property type="match status" value="1"/>
</dbReference>
<dbReference type="GO" id="GO:0009062">
    <property type="term" value="P:fatty acid catabolic process"/>
    <property type="evidence" value="ECO:0007669"/>
    <property type="project" value="TreeGrafter"/>
</dbReference>
<dbReference type="InterPro" id="IPR042171">
    <property type="entry name" value="Acyl-CoA_hotdog"/>
</dbReference>
<evidence type="ECO:0000313" key="6">
    <source>
        <dbReference type="Proteomes" id="UP001320119"/>
    </source>
</evidence>
<dbReference type="GO" id="GO:0047617">
    <property type="term" value="F:fatty acyl-CoA hydrolase activity"/>
    <property type="evidence" value="ECO:0007669"/>
    <property type="project" value="InterPro"/>
</dbReference>
<dbReference type="Proteomes" id="UP001320119">
    <property type="component" value="Chromosome"/>
</dbReference>
<dbReference type="RefSeq" id="WP_236982558.1">
    <property type="nucleotide sequence ID" value="NZ_AP023086.1"/>
</dbReference>
<evidence type="ECO:0000259" key="4">
    <source>
        <dbReference type="Pfam" id="PF13622"/>
    </source>
</evidence>
<organism evidence="5 6">
    <name type="scientific">Marinagarivorans cellulosilyticus</name>
    <dbReference type="NCBI Taxonomy" id="2721545"/>
    <lineage>
        <taxon>Bacteria</taxon>
        <taxon>Pseudomonadati</taxon>
        <taxon>Pseudomonadota</taxon>
        <taxon>Gammaproteobacteria</taxon>
        <taxon>Cellvibrionales</taxon>
        <taxon>Cellvibrionaceae</taxon>
        <taxon>Marinagarivorans</taxon>
    </lineage>
</organism>
<keyword evidence="2" id="KW-0378">Hydrolase</keyword>
<reference evidence="5 6" key="1">
    <citation type="journal article" date="2022" name="IScience">
        <title>An ultrasensitive nanofiber-based assay for enzymatic hydrolysis and deep-sea microbial degradation of cellulose.</title>
        <authorList>
            <person name="Tsudome M."/>
            <person name="Tachioka M."/>
            <person name="Miyazaki M."/>
            <person name="Uchimura K."/>
            <person name="Tsuda M."/>
            <person name="Takaki Y."/>
            <person name="Deguchi S."/>
        </authorList>
    </citation>
    <scope>NUCLEOTIDE SEQUENCE [LARGE SCALE GENOMIC DNA]</scope>
    <source>
        <strain evidence="5 6">GE09</strain>
    </source>
</reference>
<keyword evidence="6" id="KW-1185">Reference proteome</keyword>
<dbReference type="InterPro" id="IPR003703">
    <property type="entry name" value="Acyl_CoA_thio"/>
</dbReference>
<dbReference type="CDD" id="cd03445">
    <property type="entry name" value="Thioesterase_II_repeat2"/>
    <property type="match status" value="1"/>
</dbReference>
<dbReference type="CDD" id="cd03444">
    <property type="entry name" value="Thioesterase_II_repeat1"/>
    <property type="match status" value="1"/>
</dbReference>
<evidence type="ECO:0000256" key="2">
    <source>
        <dbReference type="ARBA" id="ARBA00022801"/>
    </source>
</evidence>
<dbReference type="SUPFAM" id="SSF54637">
    <property type="entry name" value="Thioesterase/thiol ester dehydrase-isomerase"/>
    <property type="match status" value="2"/>
</dbReference>
<accession>A0AAN1WIR7</accession>
<sequence length="281" mass="30797">MASSLQDVLNLTKNGEDCFRALHHKENFNQSLFGGQVLAQGLLAAGLTVDNTPVHSMHAYFLRPGNSQSPVDYVVTRNRDGRSFSHRTVNATQNGKVIFTAMVSFHQPEEGFEHAVPWTKTPLPPSASLANPPPELAPERPELSADAFEFCTLSGALFSSDALSAGSRFWMRSKEQWGADDRLLQSCVLAYASDFGLLASSLIQHPVSLFKGDVFGASVDHAIWFHHTDFLVDEWLLYEIDSPWAGGARGFSQGRIFNQNGALLASTAQEGLVRPKPELLP</sequence>
<evidence type="ECO:0000256" key="1">
    <source>
        <dbReference type="ARBA" id="ARBA00006538"/>
    </source>
</evidence>
<dbReference type="AlphaFoldDB" id="A0AAN1WIR7"/>
<dbReference type="Pfam" id="PF13622">
    <property type="entry name" value="4HBT_3"/>
    <property type="match status" value="1"/>
</dbReference>
<dbReference type="KEGG" id="marq:MARGE09_P2508"/>
<dbReference type="InterPro" id="IPR029069">
    <property type="entry name" value="HotDog_dom_sf"/>
</dbReference>
<proteinExistence type="inferred from homology"/>
<gene>
    <name evidence="5" type="ORF">MARGE09_P2508</name>
</gene>
<dbReference type="PANTHER" id="PTHR11066">
    <property type="entry name" value="ACYL-COA THIOESTERASE"/>
    <property type="match status" value="1"/>
</dbReference>
<dbReference type="GO" id="GO:0006637">
    <property type="term" value="P:acyl-CoA metabolic process"/>
    <property type="evidence" value="ECO:0007669"/>
    <property type="project" value="InterPro"/>
</dbReference>
<dbReference type="InterPro" id="IPR049449">
    <property type="entry name" value="TesB_ACOT8-like_N"/>
</dbReference>
<evidence type="ECO:0000313" key="5">
    <source>
        <dbReference type="EMBL" id="BCD98307.1"/>
    </source>
</evidence>
<dbReference type="InterPro" id="IPR025652">
    <property type="entry name" value="TesB_C"/>
</dbReference>
<comment type="similarity">
    <text evidence="1">Belongs to the C/M/P thioester hydrolase family.</text>
</comment>
<feature type="domain" description="Acyl-CoA thioesterase-like N-terminal HotDog" evidence="4">
    <location>
        <begin position="31"/>
        <end position="106"/>
    </location>
</feature>
<feature type="domain" description="Acyl-CoA thioesterase 2 C-terminal" evidence="3">
    <location>
        <begin position="163"/>
        <end position="272"/>
    </location>
</feature>
<name>A0AAN1WIR7_9GAMM</name>
<evidence type="ECO:0000259" key="3">
    <source>
        <dbReference type="Pfam" id="PF02551"/>
    </source>
</evidence>
<dbReference type="PANTHER" id="PTHR11066:SF34">
    <property type="entry name" value="ACYL-COENZYME A THIOESTERASE 8"/>
    <property type="match status" value="1"/>
</dbReference>
<dbReference type="Pfam" id="PF02551">
    <property type="entry name" value="Acyl_CoA_thio"/>
    <property type="match status" value="1"/>
</dbReference>